<dbReference type="NCBIfam" id="TIGR03592">
    <property type="entry name" value="yidC_oxa1_cterm"/>
    <property type="match status" value="1"/>
</dbReference>
<keyword evidence="3" id="KW-1003">Cell membrane</keyword>
<evidence type="ECO:0000256" key="8">
    <source>
        <dbReference type="ARBA" id="ARBA00023186"/>
    </source>
</evidence>
<keyword evidence="5" id="KW-0653">Protein transport</keyword>
<feature type="region of interest" description="Disordered" evidence="11">
    <location>
        <begin position="413"/>
        <end position="436"/>
    </location>
</feature>
<dbReference type="InterPro" id="IPR001708">
    <property type="entry name" value="YidC/ALB3/OXA1/COX18"/>
</dbReference>
<evidence type="ECO:0000256" key="11">
    <source>
        <dbReference type="SAM" id="MobiDB-lite"/>
    </source>
</evidence>
<evidence type="ECO:0000256" key="9">
    <source>
        <dbReference type="RuleBase" id="RU003945"/>
    </source>
</evidence>
<feature type="transmembrane region" description="Helical" evidence="12">
    <location>
        <begin position="305"/>
        <end position="324"/>
    </location>
</feature>
<dbReference type="EMBL" id="JAJEPU010000012">
    <property type="protein sequence ID" value="MCC2164378.1"/>
    <property type="molecule type" value="Genomic_DNA"/>
</dbReference>
<evidence type="ECO:0000256" key="12">
    <source>
        <dbReference type="SAM" id="Phobius"/>
    </source>
</evidence>
<keyword evidence="4 9" id="KW-0812">Transmembrane</keyword>
<keyword evidence="8" id="KW-0143">Chaperone</keyword>
<reference evidence="14" key="1">
    <citation type="submission" date="2021-10" db="EMBL/GenBank/DDBJ databases">
        <title>Anaerobic single-cell dispensing facilitates the cultivation of human gut bacteria.</title>
        <authorList>
            <person name="Afrizal A."/>
        </authorList>
    </citation>
    <scope>NUCLEOTIDE SEQUENCE</scope>
    <source>
        <strain evidence="14">CLA-AA-H274</strain>
    </source>
</reference>
<organism evidence="14 15">
    <name type="scientific">Brotaphodocola catenula</name>
    <dbReference type="NCBI Taxonomy" id="2885361"/>
    <lineage>
        <taxon>Bacteria</taxon>
        <taxon>Bacillati</taxon>
        <taxon>Bacillota</taxon>
        <taxon>Clostridia</taxon>
        <taxon>Lachnospirales</taxon>
        <taxon>Lachnospiraceae</taxon>
        <taxon>Brotaphodocola</taxon>
    </lineage>
</organism>
<dbReference type="GO" id="GO:0051205">
    <property type="term" value="P:protein insertion into membrane"/>
    <property type="evidence" value="ECO:0007669"/>
    <property type="project" value="TreeGrafter"/>
</dbReference>
<dbReference type="AlphaFoldDB" id="A0AAE3ARG7"/>
<dbReference type="RefSeq" id="WP_308451034.1">
    <property type="nucleotide sequence ID" value="NZ_JAJEPU010000012.1"/>
</dbReference>
<evidence type="ECO:0000313" key="15">
    <source>
        <dbReference type="Proteomes" id="UP001198962"/>
    </source>
</evidence>
<dbReference type="Pfam" id="PF02096">
    <property type="entry name" value="60KD_IMP"/>
    <property type="match status" value="1"/>
</dbReference>
<name>A0AAE3ARG7_9FIRM</name>
<keyword evidence="6 12" id="KW-1133">Transmembrane helix</keyword>
<dbReference type="PANTHER" id="PTHR12428:SF65">
    <property type="entry name" value="CYTOCHROME C OXIDASE ASSEMBLY PROTEIN COX18, MITOCHONDRIAL"/>
    <property type="match status" value="1"/>
</dbReference>
<evidence type="ECO:0000256" key="4">
    <source>
        <dbReference type="ARBA" id="ARBA00022692"/>
    </source>
</evidence>
<evidence type="ECO:0000256" key="5">
    <source>
        <dbReference type="ARBA" id="ARBA00022927"/>
    </source>
</evidence>
<evidence type="ECO:0000256" key="10">
    <source>
        <dbReference type="SAM" id="Coils"/>
    </source>
</evidence>
<keyword evidence="10" id="KW-0175">Coiled coil</keyword>
<keyword evidence="7 12" id="KW-0472">Membrane</keyword>
<comment type="subcellular location">
    <subcellularLocation>
        <location evidence="1">Cell membrane</location>
        <topology evidence="1">Multi-pass membrane protein</topology>
    </subcellularLocation>
    <subcellularLocation>
        <location evidence="9">Membrane</location>
        <topology evidence="9">Multi-pass membrane protein</topology>
    </subcellularLocation>
</comment>
<dbReference type="PANTHER" id="PTHR12428">
    <property type="entry name" value="OXA1"/>
    <property type="match status" value="1"/>
</dbReference>
<dbReference type="InterPro" id="IPR028055">
    <property type="entry name" value="YidC/Oxa/ALB_C"/>
</dbReference>
<dbReference type="GO" id="GO:0015031">
    <property type="term" value="P:protein transport"/>
    <property type="evidence" value="ECO:0007669"/>
    <property type="project" value="UniProtKB-KW"/>
</dbReference>
<comment type="similarity">
    <text evidence="9">Belongs to the OXA1/ALB3/YidC family.</text>
</comment>
<feature type="transmembrane region" description="Helical" evidence="12">
    <location>
        <begin position="12"/>
        <end position="29"/>
    </location>
</feature>
<dbReference type="Proteomes" id="UP001198962">
    <property type="component" value="Unassembled WGS sequence"/>
</dbReference>
<evidence type="ECO:0000256" key="2">
    <source>
        <dbReference type="ARBA" id="ARBA00022448"/>
    </source>
</evidence>
<protein>
    <submittedName>
        <fullName evidence="14">YidC/Oxa1 family membrane protein insertase</fullName>
    </submittedName>
</protein>
<sequence length="436" mass="48032">MEYLALTKTGGFFLFAWIVEIMGYIMSALFKFTSLFGVQNIGLSIILFTLVVKVLMFPLTIKQQKASKLMAVMQPEIQAIQNKYKGKTDNDSMMKMNVETKAVYEKYGTSMTGGCLQLVIQLPILLALYRVIYNIPAYVGSVKTHFMNIVFALTGVASATDLADGAGASLLQFATEHSVNLKGMNAIGDLTGVTGTALGNKMVDILYKMNPTQWGDLAGAFPNAADVIHENYKVIEGMNSFLGINLAAQPFDGSFVPNLAWLIPILAGLSQYLSTKLMMNTNPSSAGDENQAAQMMKSMNVTMPLMSVFFCFTFPAAVGIYWVASSVFQILQQLIVNKYLNSMDLDQLIAENVAKANKKREKQGLPPQQITQNATAKLKNMQIEAEKEEKKRAEKLEKNDELVKESTAYYNKDAKPGSLASKAGMVAKYNEKHNNK</sequence>
<evidence type="ECO:0000313" key="14">
    <source>
        <dbReference type="EMBL" id="MCC2164378.1"/>
    </source>
</evidence>
<proteinExistence type="inferred from homology"/>
<dbReference type="GO" id="GO:0005886">
    <property type="term" value="C:plasma membrane"/>
    <property type="evidence" value="ECO:0007669"/>
    <property type="project" value="UniProtKB-SubCell"/>
</dbReference>
<feature type="coiled-coil region" evidence="10">
    <location>
        <begin position="371"/>
        <end position="405"/>
    </location>
</feature>
<evidence type="ECO:0000259" key="13">
    <source>
        <dbReference type="Pfam" id="PF02096"/>
    </source>
</evidence>
<evidence type="ECO:0000256" key="3">
    <source>
        <dbReference type="ARBA" id="ARBA00022475"/>
    </source>
</evidence>
<evidence type="ECO:0000256" key="7">
    <source>
        <dbReference type="ARBA" id="ARBA00023136"/>
    </source>
</evidence>
<dbReference type="CDD" id="cd20070">
    <property type="entry name" value="5TM_YidC_Alb3"/>
    <property type="match status" value="1"/>
</dbReference>
<dbReference type="InterPro" id="IPR047196">
    <property type="entry name" value="YidC_ALB_C"/>
</dbReference>
<feature type="transmembrane region" description="Helical" evidence="12">
    <location>
        <begin position="41"/>
        <end position="61"/>
    </location>
</feature>
<evidence type="ECO:0000256" key="1">
    <source>
        <dbReference type="ARBA" id="ARBA00004651"/>
    </source>
</evidence>
<accession>A0AAE3ARG7</accession>
<keyword evidence="15" id="KW-1185">Reference proteome</keyword>
<feature type="domain" description="Membrane insertase YidC/Oxa/ALB C-terminal" evidence="13">
    <location>
        <begin position="42"/>
        <end position="338"/>
    </location>
</feature>
<evidence type="ECO:0000256" key="6">
    <source>
        <dbReference type="ARBA" id="ARBA00022989"/>
    </source>
</evidence>
<keyword evidence="2" id="KW-0813">Transport</keyword>
<gene>
    <name evidence="14" type="ORF">LKD32_05705</name>
</gene>
<comment type="caution">
    <text evidence="14">The sequence shown here is derived from an EMBL/GenBank/DDBJ whole genome shotgun (WGS) entry which is preliminary data.</text>
</comment>
<dbReference type="GO" id="GO:0032977">
    <property type="term" value="F:membrane insertase activity"/>
    <property type="evidence" value="ECO:0007669"/>
    <property type="project" value="InterPro"/>
</dbReference>